<dbReference type="InterPro" id="IPR035906">
    <property type="entry name" value="MetI-like_sf"/>
</dbReference>
<keyword evidence="11" id="KW-1185">Reference proteome</keyword>
<comment type="subcellular location">
    <subcellularLocation>
        <location evidence="1 8">Cell membrane</location>
        <topology evidence="1 8">Multi-pass membrane protein</topology>
    </subcellularLocation>
</comment>
<keyword evidence="4" id="KW-1003">Cell membrane</keyword>
<comment type="similarity">
    <text evidence="2">Belongs to the binding-protein-dependent transport system permease family. CysTW subfamily.</text>
</comment>
<feature type="transmembrane region" description="Helical" evidence="8">
    <location>
        <begin position="89"/>
        <end position="117"/>
    </location>
</feature>
<name>A0A1I7NHY8_9HYPH</name>
<dbReference type="GO" id="GO:0055085">
    <property type="term" value="P:transmembrane transport"/>
    <property type="evidence" value="ECO:0007669"/>
    <property type="project" value="InterPro"/>
</dbReference>
<dbReference type="RefSeq" id="WP_092867773.1">
    <property type="nucleotide sequence ID" value="NZ_FPCH01000002.1"/>
</dbReference>
<evidence type="ECO:0000256" key="2">
    <source>
        <dbReference type="ARBA" id="ARBA00007069"/>
    </source>
</evidence>
<dbReference type="InterPro" id="IPR051789">
    <property type="entry name" value="Bact_Polyamine_Transport"/>
</dbReference>
<dbReference type="Pfam" id="PF00528">
    <property type="entry name" value="BPD_transp_1"/>
    <property type="match status" value="1"/>
</dbReference>
<protein>
    <submittedName>
        <fullName evidence="10">Spermidine/putrescine transport system permease protein</fullName>
    </submittedName>
</protein>
<accession>A0A1I7NHY8</accession>
<dbReference type="STRING" id="51670.SAMN04488557_2272"/>
<feature type="domain" description="ABC transmembrane type-1" evidence="9">
    <location>
        <begin position="54"/>
        <end position="259"/>
    </location>
</feature>
<feature type="transmembrane region" description="Helical" evidence="8">
    <location>
        <begin position="241"/>
        <end position="262"/>
    </location>
</feature>
<evidence type="ECO:0000256" key="4">
    <source>
        <dbReference type="ARBA" id="ARBA00022475"/>
    </source>
</evidence>
<keyword evidence="6 8" id="KW-1133">Transmembrane helix</keyword>
<dbReference type="InterPro" id="IPR000515">
    <property type="entry name" value="MetI-like"/>
</dbReference>
<evidence type="ECO:0000313" key="10">
    <source>
        <dbReference type="EMBL" id="SFV34269.1"/>
    </source>
</evidence>
<dbReference type="Gene3D" id="1.10.3720.10">
    <property type="entry name" value="MetI-like"/>
    <property type="match status" value="1"/>
</dbReference>
<evidence type="ECO:0000256" key="6">
    <source>
        <dbReference type="ARBA" id="ARBA00022989"/>
    </source>
</evidence>
<evidence type="ECO:0000256" key="3">
    <source>
        <dbReference type="ARBA" id="ARBA00022448"/>
    </source>
</evidence>
<evidence type="ECO:0000256" key="5">
    <source>
        <dbReference type="ARBA" id="ARBA00022692"/>
    </source>
</evidence>
<dbReference type="Proteomes" id="UP000199423">
    <property type="component" value="Unassembled WGS sequence"/>
</dbReference>
<dbReference type="AlphaFoldDB" id="A0A1I7NHY8"/>
<dbReference type="PROSITE" id="PS50928">
    <property type="entry name" value="ABC_TM1"/>
    <property type="match status" value="1"/>
</dbReference>
<dbReference type="EMBL" id="FPCH01000002">
    <property type="protein sequence ID" value="SFV34269.1"/>
    <property type="molecule type" value="Genomic_DNA"/>
</dbReference>
<gene>
    <name evidence="10" type="ORF">SAMN04488557_2272</name>
</gene>
<keyword evidence="5 8" id="KW-0812">Transmembrane</keyword>
<dbReference type="GO" id="GO:0005886">
    <property type="term" value="C:plasma membrane"/>
    <property type="evidence" value="ECO:0007669"/>
    <property type="project" value="UniProtKB-SubCell"/>
</dbReference>
<feature type="transmembrane region" description="Helical" evidence="8">
    <location>
        <begin position="54"/>
        <end position="77"/>
    </location>
</feature>
<keyword evidence="7 8" id="KW-0472">Membrane</keyword>
<feature type="transmembrane region" description="Helical" evidence="8">
    <location>
        <begin position="196"/>
        <end position="221"/>
    </location>
</feature>
<dbReference type="SUPFAM" id="SSF161098">
    <property type="entry name" value="MetI-like"/>
    <property type="match status" value="1"/>
</dbReference>
<evidence type="ECO:0000256" key="7">
    <source>
        <dbReference type="ARBA" id="ARBA00023136"/>
    </source>
</evidence>
<sequence>MRALVFALYLFLYAPIALVVLFSFNSGRNASELVGFSTQWYGRALSNPFLMDALQTSLIVAFTSASLAAIFGTMAAIGLERLGQRTRAVFDGLLSAAIVVPGVVIGIATLVALVELFSFLNPAIAAVWPGTDPPKLGLGYGSIVAAHGLFTMALVTMIVRARLASLGRDIIDASSDLYATPLTTFREIVLPQIAPSILAGFLLAFTFSFDDFIIAFFVAGSKTTLPMYVFASIRRGITPEINAIATIVLVASLVLIVMARFLTREKKLKSGDVAQKA</sequence>
<evidence type="ECO:0000259" key="9">
    <source>
        <dbReference type="PROSITE" id="PS50928"/>
    </source>
</evidence>
<dbReference type="CDD" id="cd06261">
    <property type="entry name" value="TM_PBP2"/>
    <property type="match status" value="1"/>
</dbReference>
<reference evidence="11" key="1">
    <citation type="submission" date="2016-10" db="EMBL/GenBank/DDBJ databases">
        <authorList>
            <person name="Varghese N."/>
            <person name="Submissions S."/>
        </authorList>
    </citation>
    <scope>NUCLEOTIDE SEQUENCE [LARGE SCALE GENOMIC DNA]</scope>
    <source>
        <strain evidence="11">DSM 1565</strain>
    </source>
</reference>
<evidence type="ECO:0000313" key="11">
    <source>
        <dbReference type="Proteomes" id="UP000199423"/>
    </source>
</evidence>
<keyword evidence="3 8" id="KW-0813">Transport</keyword>
<dbReference type="PANTHER" id="PTHR43848:SF2">
    <property type="entry name" value="PUTRESCINE TRANSPORT SYSTEM PERMEASE PROTEIN POTI"/>
    <property type="match status" value="1"/>
</dbReference>
<proteinExistence type="inferred from homology"/>
<evidence type="ECO:0000256" key="1">
    <source>
        <dbReference type="ARBA" id="ARBA00004651"/>
    </source>
</evidence>
<dbReference type="OrthoDB" id="9782004at2"/>
<feature type="transmembrane region" description="Helical" evidence="8">
    <location>
        <begin position="137"/>
        <end position="159"/>
    </location>
</feature>
<evidence type="ECO:0000256" key="8">
    <source>
        <dbReference type="RuleBase" id="RU363032"/>
    </source>
</evidence>
<dbReference type="PANTHER" id="PTHR43848">
    <property type="entry name" value="PUTRESCINE TRANSPORT SYSTEM PERMEASE PROTEIN POTI"/>
    <property type="match status" value="1"/>
</dbReference>
<organism evidence="10 11">
    <name type="scientific">Hyphomicrobium facile</name>
    <dbReference type="NCBI Taxonomy" id="51670"/>
    <lineage>
        <taxon>Bacteria</taxon>
        <taxon>Pseudomonadati</taxon>
        <taxon>Pseudomonadota</taxon>
        <taxon>Alphaproteobacteria</taxon>
        <taxon>Hyphomicrobiales</taxon>
        <taxon>Hyphomicrobiaceae</taxon>
        <taxon>Hyphomicrobium</taxon>
    </lineage>
</organism>